<gene>
    <name evidence="1" type="ORF">NE237_005538</name>
</gene>
<dbReference type="Proteomes" id="UP001141806">
    <property type="component" value="Unassembled WGS sequence"/>
</dbReference>
<dbReference type="AlphaFoldDB" id="A0A9Q0JS50"/>
<dbReference type="EMBL" id="JAMYWD010001518">
    <property type="protein sequence ID" value="KAJ4942669.1"/>
    <property type="molecule type" value="Genomic_DNA"/>
</dbReference>
<keyword evidence="2" id="KW-1185">Reference proteome</keyword>
<evidence type="ECO:0000313" key="1">
    <source>
        <dbReference type="EMBL" id="KAJ4942669.1"/>
    </source>
</evidence>
<accession>A0A9Q0JS50</accession>
<comment type="caution">
    <text evidence="1">The sequence shown here is derived from an EMBL/GenBank/DDBJ whole genome shotgun (WGS) entry which is preliminary data.</text>
</comment>
<sequence>MLSTSDLFFKITSKCFSCLMSQARREDPKVAKVNKQLMFYKSGCSFSFLPRNHILNTLKPNDAGAVVLMGNIFGLSERNSQSISGLQGIGRCLVGSACLDRWRTLRGVF</sequence>
<evidence type="ECO:0000313" key="2">
    <source>
        <dbReference type="Proteomes" id="UP001141806"/>
    </source>
</evidence>
<organism evidence="1 2">
    <name type="scientific">Protea cynaroides</name>
    <dbReference type="NCBI Taxonomy" id="273540"/>
    <lineage>
        <taxon>Eukaryota</taxon>
        <taxon>Viridiplantae</taxon>
        <taxon>Streptophyta</taxon>
        <taxon>Embryophyta</taxon>
        <taxon>Tracheophyta</taxon>
        <taxon>Spermatophyta</taxon>
        <taxon>Magnoliopsida</taxon>
        <taxon>Proteales</taxon>
        <taxon>Proteaceae</taxon>
        <taxon>Protea</taxon>
    </lineage>
</organism>
<reference evidence="1" key="1">
    <citation type="journal article" date="2023" name="Plant J.">
        <title>The genome of the king protea, Protea cynaroides.</title>
        <authorList>
            <person name="Chang J."/>
            <person name="Duong T.A."/>
            <person name="Schoeman C."/>
            <person name="Ma X."/>
            <person name="Roodt D."/>
            <person name="Barker N."/>
            <person name="Li Z."/>
            <person name="Van de Peer Y."/>
            <person name="Mizrachi E."/>
        </authorList>
    </citation>
    <scope>NUCLEOTIDE SEQUENCE</scope>
    <source>
        <tissue evidence="1">Young leaves</tissue>
    </source>
</reference>
<proteinExistence type="predicted"/>
<name>A0A9Q0JS50_9MAGN</name>
<protein>
    <submittedName>
        <fullName evidence="1">Uncharacterized protein</fullName>
    </submittedName>
</protein>